<dbReference type="Gene3D" id="3.10.450.50">
    <property type="match status" value="1"/>
</dbReference>
<accession>A0A448I6M3</accession>
<dbReference type="Proteomes" id="UP000282551">
    <property type="component" value="Chromosome"/>
</dbReference>
<dbReference type="AlphaFoldDB" id="A0A448I6M3"/>
<evidence type="ECO:0000313" key="2">
    <source>
        <dbReference type="EMBL" id="VEG48169.1"/>
    </source>
</evidence>
<evidence type="ECO:0000313" key="3">
    <source>
        <dbReference type="Proteomes" id="UP000282551"/>
    </source>
</evidence>
<proteinExistence type="predicted"/>
<organism evidence="2 3">
    <name type="scientific">Mycolicibacterium chitae</name>
    <name type="common">Mycobacterium chitae</name>
    <dbReference type="NCBI Taxonomy" id="1792"/>
    <lineage>
        <taxon>Bacteria</taxon>
        <taxon>Bacillati</taxon>
        <taxon>Actinomycetota</taxon>
        <taxon>Actinomycetes</taxon>
        <taxon>Mycobacteriales</taxon>
        <taxon>Mycobacteriaceae</taxon>
        <taxon>Mycolicibacterium</taxon>
    </lineage>
</organism>
<dbReference type="Pfam" id="PF02136">
    <property type="entry name" value="NTF2"/>
    <property type="match status" value="1"/>
</dbReference>
<dbReference type="InterPro" id="IPR002075">
    <property type="entry name" value="NTF2_dom"/>
</dbReference>
<dbReference type="OrthoDB" id="5735022at2"/>
<gene>
    <name evidence="2" type="ORF">NCTC10485_02462</name>
</gene>
<evidence type="ECO:0000259" key="1">
    <source>
        <dbReference type="Pfam" id="PF02136"/>
    </source>
</evidence>
<name>A0A448I6M3_MYCCI</name>
<dbReference type="RefSeq" id="WP_126334003.1">
    <property type="nucleotide sequence ID" value="NZ_AP022604.1"/>
</dbReference>
<protein>
    <submittedName>
        <fullName evidence="2">Nuclear transport factor 2 (NTF2) domain protein</fullName>
    </submittedName>
</protein>
<reference evidence="2 3" key="1">
    <citation type="submission" date="2018-12" db="EMBL/GenBank/DDBJ databases">
        <authorList>
            <consortium name="Pathogen Informatics"/>
        </authorList>
    </citation>
    <scope>NUCLEOTIDE SEQUENCE [LARGE SCALE GENOMIC DNA]</scope>
    <source>
        <strain evidence="2 3">NCTC10485</strain>
    </source>
</reference>
<dbReference type="SUPFAM" id="SSF54427">
    <property type="entry name" value="NTF2-like"/>
    <property type="match status" value="1"/>
</dbReference>
<feature type="domain" description="Nuclear transport factor 2" evidence="1">
    <location>
        <begin position="10"/>
        <end position="88"/>
    </location>
</feature>
<dbReference type="InterPro" id="IPR032710">
    <property type="entry name" value="NTF2-like_dom_sf"/>
</dbReference>
<keyword evidence="3" id="KW-1185">Reference proteome</keyword>
<sequence length="255" mass="27594">MTLDEAQLLAAVERSPEAAGRHDRQAWVGLFTGDGRVEDPVGSAPHVGHAALGRFFDTFIAGRDIVFHRDLDIVCDRTVIRDMTLAIAMGPQVRMAVPAVLRYDLREDDDELKIASLQAHWELPPMLLQFLGNGLAALPAGFALNRALLTNLGVGGLLGFLRGLRRPGPRQREALVEALTALSVGDELGIRRSLGTARLSVDLDELRTRCYGASWAKVIAAGQSVTATVHAADRRMVVIADFAGRAAIERLQVFG</sequence>
<dbReference type="EMBL" id="LR134355">
    <property type="protein sequence ID" value="VEG48169.1"/>
    <property type="molecule type" value="Genomic_DNA"/>
</dbReference>